<evidence type="ECO:0000256" key="1">
    <source>
        <dbReference type="SAM" id="Phobius"/>
    </source>
</evidence>
<evidence type="ECO:0000313" key="2">
    <source>
        <dbReference type="EMBL" id="BBU22086.1"/>
    </source>
</evidence>
<dbReference type="PANTHER" id="PTHR40400:SF1">
    <property type="entry name" value="SLR1512 PROTEIN"/>
    <property type="match status" value="1"/>
</dbReference>
<feature type="transmembrane region" description="Helical" evidence="1">
    <location>
        <begin position="12"/>
        <end position="31"/>
    </location>
</feature>
<feature type="transmembrane region" description="Helical" evidence="1">
    <location>
        <begin position="68"/>
        <end position="93"/>
    </location>
</feature>
<dbReference type="KEGG" id="mxe:MYXE_18760"/>
<accession>A0AAD1M156</accession>
<dbReference type="Proteomes" id="UP000464624">
    <property type="component" value="Chromosome"/>
</dbReference>
<dbReference type="EMBL" id="AP022314">
    <property type="protein sequence ID" value="BBU22086.1"/>
    <property type="molecule type" value="Genomic_DNA"/>
</dbReference>
<name>A0AAD1M156_MYCXE</name>
<keyword evidence="1" id="KW-1133">Transmembrane helix</keyword>
<protein>
    <recommendedName>
        <fullName evidence="4">Sodium-dependent bicarbonate transport family permease</fullName>
    </recommendedName>
</protein>
<keyword evidence="1" id="KW-0812">Transmembrane</keyword>
<feature type="transmembrane region" description="Helical" evidence="1">
    <location>
        <begin position="38"/>
        <end position="56"/>
    </location>
</feature>
<dbReference type="Pfam" id="PF05982">
    <property type="entry name" value="Sbt_1"/>
    <property type="match status" value="1"/>
</dbReference>
<dbReference type="PANTHER" id="PTHR40400">
    <property type="entry name" value="SLR1512 PROTEIN"/>
    <property type="match status" value="1"/>
</dbReference>
<dbReference type="InterPro" id="IPR010293">
    <property type="entry name" value="Sbt_1"/>
</dbReference>
<gene>
    <name evidence="2" type="ORF">MYXE_18760</name>
</gene>
<feature type="transmembrane region" description="Helical" evidence="1">
    <location>
        <begin position="139"/>
        <end position="157"/>
    </location>
</feature>
<feature type="transmembrane region" description="Helical" evidence="1">
    <location>
        <begin position="114"/>
        <end position="133"/>
    </location>
</feature>
<evidence type="ECO:0008006" key="4">
    <source>
        <dbReference type="Google" id="ProtNLM"/>
    </source>
</evidence>
<sequence length="176" mass="19629">MLLEFWENFTHNLFKPLLLFFYLGFLIPLLKVEFEFPYVIYQGLTMYLLLAIGWHGGEELATIHASSIGNIVGFIVLGFVLNFVIGLLAYLLLTRMTKMRRIDKATVAGYYGSDSAGTFATCVGVLATVGMAFNGFMPVMLAVMEMPGCLVALYLAARLRHRGWTRRGPCPMSPVT</sequence>
<dbReference type="AlphaFoldDB" id="A0AAD1M156"/>
<reference evidence="2 3" key="1">
    <citation type="submission" date="2019-12" db="EMBL/GenBank/DDBJ databases">
        <title>Complete genome sequence of Mycolicibacterium xenopi str. JCM15661T.</title>
        <authorList>
            <person name="Yoshida M."/>
            <person name="Fukano H."/>
            <person name="Asakura T."/>
            <person name="Hoshino Y."/>
        </authorList>
    </citation>
    <scope>NUCLEOTIDE SEQUENCE [LARGE SCALE GENOMIC DNA]</scope>
    <source>
        <strain evidence="2 3">JCM 15661T</strain>
    </source>
</reference>
<organism evidence="2 3">
    <name type="scientific">Mycobacterium xenopi</name>
    <dbReference type="NCBI Taxonomy" id="1789"/>
    <lineage>
        <taxon>Bacteria</taxon>
        <taxon>Bacillati</taxon>
        <taxon>Actinomycetota</taxon>
        <taxon>Actinomycetes</taxon>
        <taxon>Mycobacteriales</taxon>
        <taxon>Mycobacteriaceae</taxon>
        <taxon>Mycobacterium</taxon>
    </lineage>
</organism>
<evidence type="ECO:0000313" key="3">
    <source>
        <dbReference type="Proteomes" id="UP000464624"/>
    </source>
</evidence>
<keyword evidence="1" id="KW-0472">Membrane</keyword>
<proteinExistence type="predicted"/>